<evidence type="ECO:0000256" key="14">
    <source>
        <dbReference type="PROSITE-ProRule" id="PRU00175"/>
    </source>
</evidence>
<evidence type="ECO:0000256" key="13">
    <source>
        <dbReference type="ARBA" id="ARBA00023242"/>
    </source>
</evidence>
<keyword evidence="5" id="KW-0547">Nucleotide-binding</keyword>
<dbReference type="PROSITE" id="PS51194">
    <property type="entry name" value="HELICASE_CTER"/>
    <property type="match status" value="1"/>
</dbReference>
<keyword evidence="9" id="KW-0347">Helicase</keyword>
<dbReference type="PROSITE" id="PS00518">
    <property type="entry name" value="ZF_RING_1"/>
    <property type="match status" value="1"/>
</dbReference>
<feature type="domain" description="Helicase C-terminal" evidence="18">
    <location>
        <begin position="949"/>
        <end position="1115"/>
    </location>
</feature>
<evidence type="ECO:0000256" key="5">
    <source>
        <dbReference type="ARBA" id="ARBA00022741"/>
    </source>
</evidence>
<dbReference type="InterPro" id="IPR014001">
    <property type="entry name" value="Helicase_ATP-bd"/>
</dbReference>
<evidence type="ECO:0000256" key="9">
    <source>
        <dbReference type="ARBA" id="ARBA00022806"/>
    </source>
</evidence>
<dbReference type="GO" id="GO:0016818">
    <property type="term" value="F:hydrolase activity, acting on acid anhydrides, in phosphorus-containing anhydrides"/>
    <property type="evidence" value="ECO:0007669"/>
    <property type="project" value="InterPro"/>
</dbReference>
<organism evidence="19 20">
    <name type="scientific">Ogataea philodendri</name>
    <dbReference type="NCBI Taxonomy" id="1378263"/>
    <lineage>
        <taxon>Eukaryota</taxon>
        <taxon>Fungi</taxon>
        <taxon>Dikarya</taxon>
        <taxon>Ascomycota</taxon>
        <taxon>Saccharomycotina</taxon>
        <taxon>Pichiomycetes</taxon>
        <taxon>Pichiales</taxon>
        <taxon>Pichiaceae</taxon>
        <taxon>Ogataea</taxon>
    </lineage>
</organism>
<keyword evidence="8" id="KW-0378">Hydrolase</keyword>
<dbReference type="SMART" id="SM00910">
    <property type="entry name" value="HIRAN"/>
    <property type="match status" value="1"/>
</dbReference>
<feature type="compositionally biased region" description="Polar residues" evidence="15">
    <location>
        <begin position="318"/>
        <end position="327"/>
    </location>
</feature>
<evidence type="ECO:0000256" key="3">
    <source>
        <dbReference type="ARBA" id="ARBA00013412"/>
    </source>
</evidence>
<dbReference type="PROSITE" id="PS51192">
    <property type="entry name" value="HELICASE_ATP_BIND_1"/>
    <property type="match status" value="1"/>
</dbReference>
<evidence type="ECO:0000256" key="6">
    <source>
        <dbReference type="ARBA" id="ARBA00022763"/>
    </source>
</evidence>
<evidence type="ECO:0000259" key="16">
    <source>
        <dbReference type="PROSITE" id="PS50089"/>
    </source>
</evidence>
<keyword evidence="7 14" id="KW-0863">Zinc-finger</keyword>
<dbReference type="Pfam" id="PF08797">
    <property type="entry name" value="HIRAN"/>
    <property type="match status" value="1"/>
</dbReference>
<keyword evidence="6" id="KW-0227">DNA damage</keyword>
<evidence type="ECO:0000256" key="10">
    <source>
        <dbReference type="ARBA" id="ARBA00022833"/>
    </source>
</evidence>
<dbReference type="SMART" id="SM00490">
    <property type="entry name" value="HELICc"/>
    <property type="match status" value="1"/>
</dbReference>
<dbReference type="InterPro" id="IPR050628">
    <property type="entry name" value="SNF2_RAD54_helicase_TF"/>
</dbReference>
<name>A0A9P8PB82_9ASCO</name>
<gene>
    <name evidence="19" type="ORF">OGAPHI_002304</name>
</gene>
<keyword evidence="10" id="KW-0862">Zinc</keyword>
<dbReference type="GO" id="GO:0008270">
    <property type="term" value="F:zinc ion binding"/>
    <property type="evidence" value="ECO:0007669"/>
    <property type="project" value="UniProtKB-KW"/>
</dbReference>
<keyword evidence="11" id="KW-0067">ATP-binding</keyword>
<dbReference type="GO" id="GO:0003676">
    <property type="term" value="F:nucleic acid binding"/>
    <property type="evidence" value="ECO:0007669"/>
    <property type="project" value="InterPro"/>
</dbReference>
<dbReference type="InterPro" id="IPR014905">
    <property type="entry name" value="HIRAN"/>
</dbReference>
<keyword evidence="13" id="KW-0539">Nucleus</keyword>
<dbReference type="InterPro" id="IPR027417">
    <property type="entry name" value="P-loop_NTPase"/>
</dbReference>
<feature type="region of interest" description="Disordered" evidence="15">
    <location>
        <begin position="92"/>
        <end position="127"/>
    </location>
</feature>
<feature type="region of interest" description="Disordered" evidence="15">
    <location>
        <begin position="292"/>
        <end position="330"/>
    </location>
</feature>
<evidence type="ECO:0000256" key="12">
    <source>
        <dbReference type="ARBA" id="ARBA00023204"/>
    </source>
</evidence>
<dbReference type="PANTHER" id="PTHR45626:SF22">
    <property type="entry name" value="DNA REPAIR PROTEIN RAD5"/>
    <property type="match status" value="1"/>
</dbReference>
<protein>
    <recommendedName>
        <fullName evidence="3">DNA repair protein RAD5</fullName>
    </recommendedName>
</protein>
<feature type="domain" description="RING-type" evidence="16">
    <location>
        <begin position="829"/>
        <end position="892"/>
    </location>
</feature>
<dbReference type="EMBL" id="JAEUBE010000158">
    <property type="protein sequence ID" value="KAH3668550.1"/>
    <property type="molecule type" value="Genomic_DNA"/>
</dbReference>
<feature type="compositionally biased region" description="Basic and acidic residues" evidence="15">
    <location>
        <begin position="92"/>
        <end position="125"/>
    </location>
</feature>
<dbReference type="RefSeq" id="XP_046062964.1">
    <property type="nucleotide sequence ID" value="XM_046203160.1"/>
</dbReference>
<dbReference type="Gene3D" id="3.40.50.10810">
    <property type="entry name" value="Tandem AAA-ATPase domain"/>
    <property type="match status" value="1"/>
</dbReference>
<dbReference type="GeneID" id="70234271"/>
<feature type="domain" description="Helicase ATP-binding" evidence="17">
    <location>
        <begin position="455"/>
        <end position="641"/>
    </location>
</feature>
<evidence type="ECO:0000313" key="19">
    <source>
        <dbReference type="EMBL" id="KAH3668550.1"/>
    </source>
</evidence>
<evidence type="ECO:0000313" key="20">
    <source>
        <dbReference type="Proteomes" id="UP000769157"/>
    </source>
</evidence>
<evidence type="ECO:0000256" key="4">
    <source>
        <dbReference type="ARBA" id="ARBA00022723"/>
    </source>
</evidence>
<dbReference type="SUPFAM" id="SSF57850">
    <property type="entry name" value="RING/U-box"/>
    <property type="match status" value="1"/>
</dbReference>
<dbReference type="SMART" id="SM00487">
    <property type="entry name" value="DEXDc"/>
    <property type="match status" value="1"/>
</dbReference>
<sequence>MSGRLSAEDPFFEHGTQEDENGLTRDEMAIGSTQVEKNPFFSFKAELEAMFAGIEPASVRLLYEHFKESEDKLALAINAYLDHPDKYQIHNGESTKIENKNSPETSLTKDLKRRTTEDSDHDPKRSKMKTGQLKFIGCFEIECWCTRFVLGKLQLKDELLLSKNPDNDNIVYINKTSSSQYRQEIGRCREESAKMIAPFLPTSFITFNATLSYMSDSVLRTGDSFFVKLDCYLNTESFDRDFISDSSVEETFKAVKRTSEEADIFGSNDKRTSLIKLLRRLGLLAAPINENLGLEDKDNDSDTPINVVDLESQKDPNESPSRSQANTESDDYLTVKQLRSIYKTTELQSSGLLLPDSNPEEFELDLRPYQKYALSWMLLREREYTLIGVGNTELSKSEKEEFYKGLVHDGGIPNPLWKEINLGFRSSSDVSTQTQGEDFSFYLNIYNGSCSLERPLVHNDMRGGILADEMGLGKTITTLSLIATCSSDSSYTNPIRKDRYAHRTTLIVLPMTLLSQWESEFSKANGGSKKKCFVYYGNDTLGDLSALLCDNRKAPEVVLTTYGTVQSEATRCAKVGNKVGLFSVTFFRVILDEGHIIRNKSTKTAKGINLISARRKWILTGTPIVNRLDDLYSLLSFLNVQPWTKYNIWKYFITEPFNQGKNLKEAFSLLKSILDPILLRRTKHQKDKNGNLLVELPSKEIVIERLKFNEKEEALYNHMKSRAIHMFTENLKHGSVLKNYSSILTQLLRLRQICCHVDLIRASYQEKNCEDDELKHLAQAPPGTDENEGLQILRRFEEEENTNKLPPEKIMTIKEEIYQLYPNFDDVECSICTSPIEIDSCVITECKHCFCLDCLMEHFLFQSKLHNNTMNMPDLSIPPKKNDGEVFCPNCRHIIHKNRLFRTLKSQSKTSTGPENDQTDSSLTPDLPNGKMYYVGPFNAYEKSTKVNALMSHLHQIREENPNDHVIVFSQFTSFLDIVENELKKYGNEFKVLKFDGRLTADKRQTILNEFNEETSTRQITILLLSLKAGGVGLNLTVASKAFLLDPHWNNATEFQAIDRVHRLGQKKNVKVIRFIMEGTIEERMLKIQERKNQLGEALSMNDEERRKKKIEEIEILFKE</sequence>
<dbReference type="Gene3D" id="3.30.40.10">
    <property type="entry name" value="Zinc/RING finger domain, C3HC4 (zinc finger)"/>
    <property type="match status" value="1"/>
</dbReference>
<dbReference type="CDD" id="cd18008">
    <property type="entry name" value="DEXDc_SHPRH-like"/>
    <property type="match status" value="1"/>
</dbReference>
<evidence type="ECO:0000256" key="2">
    <source>
        <dbReference type="ARBA" id="ARBA00007025"/>
    </source>
</evidence>
<evidence type="ECO:0000256" key="1">
    <source>
        <dbReference type="ARBA" id="ARBA00004123"/>
    </source>
</evidence>
<dbReference type="InterPro" id="IPR001650">
    <property type="entry name" value="Helicase_C-like"/>
</dbReference>
<dbReference type="GO" id="GO:0008094">
    <property type="term" value="F:ATP-dependent activity, acting on DNA"/>
    <property type="evidence" value="ECO:0007669"/>
    <property type="project" value="TreeGrafter"/>
</dbReference>
<evidence type="ECO:0000259" key="17">
    <source>
        <dbReference type="PROSITE" id="PS51192"/>
    </source>
</evidence>
<reference evidence="19" key="2">
    <citation type="submission" date="2021-01" db="EMBL/GenBank/DDBJ databases">
        <authorList>
            <person name="Schikora-Tamarit M.A."/>
        </authorList>
    </citation>
    <scope>NUCLEOTIDE SEQUENCE</scope>
    <source>
        <strain evidence="19">CBS6075</strain>
    </source>
</reference>
<comment type="similarity">
    <text evidence="2">Belongs to the SNF2/RAD54 helicase family.</text>
</comment>
<dbReference type="GO" id="GO:0006281">
    <property type="term" value="P:DNA repair"/>
    <property type="evidence" value="ECO:0007669"/>
    <property type="project" value="UniProtKB-KW"/>
</dbReference>
<dbReference type="GO" id="GO:0005524">
    <property type="term" value="F:ATP binding"/>
    <property type="evidence" value="ECO:0007669"/>
    <property type="project" value="UniProtKB-KW"/>
</dbReference>
<keyword evidence="20" id="KW-1185">Reference proteome</keyword>
<comment type="subcellular location">
    <subcellularLocation>
        <location evidence="1">Nucleus</location>
    </subcellularLocation>
</comment>
<dbReference type="AlphaFoldDB" id="A0A9P8PB82"/>
<accession>A0A9P8PB82</accession>
<dbReference type="InterPro" id="IPR001841">
    <property type="entry name" value="Znf_RING"/>
</dbReference>
<dbReference type="Pfam" id="PF00271">
    <property type="entry name" value="Helicase_C"/>
    <property type="match status" value="1"/>
</dbReference>
<evidence type="ECO:0000256" key="15">
    <source>
        <dbReference type="SAM" id="MobiDB-lite"/>
    </source>
</evidence>
<evidence type="ECO:0000259" key="18">
    <source>
        <dbReference type="PROSITE" id="PS51194"/>
    </source>
</evidence>
<feature type="region of interest" description="Disordered" evidence="15">
    <location>
        <begin position="1"/>
        <end position="22"/>
    </location>
</feature>
<feature type="region of interest" description="Disordered" evidence="15">
    <location>
        <begin position="906"/>
        <end position="928"/>
    </location>
</feature>
<proteinExistence type="inferred from homology"/>
<dbReference type="Gene3D" id="3.40.50.300">
    <property type="entry name" value="P-loop containing nucleotide triphosphate hydrolases"/>
    <property type="match status" value="1"/>
</dbReference>
<dbReference type="SUPFAM" id="SSF52540">
    <property type="entry name" value="P-loop containing nucleoside triphosphate hydrolases"/>
    <property type="match status" value="2"/>
</dbReference>
<feature type="compositionally biased region" description="Polar residues" evidence="15">
    <location>
        <begin position="906"/>
        <end position="924"/>
    </location>
</feature>
<dbReference type="InterPro" id="IPR038718">
    <property type="entry name" value="SNF2-like_sf"/>
</dbReference>
<dbReference type="PROSITE" id="PS50089">
    <property type="entry name" value="ZF_RING_2"/>
    <property type="match status" value="1"/>
</dbReference>
<feature type="compositionally biased region" description="Basic and acidic residues" evidence="15">
    <location>
        <begin position="11"/>
        <end position="22"/>
    </location>
</feature>
<dbReference type="Pfam" id="PF00176">
    <property type="entry name" value="SNF2-rel_dom"/>
    <property type="match status" value="1"/>
</dbReference>
<dbReference type="GO" id="GO:0005634">
    <property type="term" value="C:nucleus"/>
    <property type="evidence" value="ECO:0007669"/>
    <property type="project" value="UniProtKB-SubCell"/>
</dbReference>
<dbReference type="InterPro" id="IPR013083">
    <property type="entry name" value="Znf_RING/FYVE/PHD"/>
</dbReference>
<reference evidence="19" key="1">
    <citation type="journal article" date="2021" name="Open Biol.">
        <title>Shared evolutionary footprints suggest mitochondrial oxidative damage underlies multiple complex I losses in fungi.</title>
        <authorList>
            <person name="Schikora-Tamarit M.A."/>
            <person name="Marcet-Houben M."/>
            <person name="Nosek J."/>
            <person name="Gabaldon T."/>
        </authorList>
    </citation>
    <scope>NUCLEOTIDE SEQUENCE</scope>
    <source>
        <strain evidence="19">CBS6075</strain>
    </source>
</reference>
<evidence type="ECO:0000256" key="11">
    <source>
        <dbReference type="ARBA" id="ARBA00022840"/>
    </source>
</evidence>
<dbReference type="InterPro" id="IPR049730">
    <property type="entry name" value="SNF2/RAD54-like_C"/>
</dbReference>
<dbReference type="OrthoDB" id="2801544at2759"/>
<evidence type="ECO:0000256" key="8">
    <source>
        <dbReference type="ARBA" id="ARBA00022801"/>
    </source>
</evidence>
<dbReference type="SMART" id="SM00184">
    <property type="entry name" value="RING"/>
    <property type="match status" value="1"/>
</dbReference>
<dbReference type="Proteomes" id="UP000769157">
    <property type="component" value="Unassembled WGS sequence"/>
</dbReference>
<evidence type="ECO:0000256" key="7">
    <source>
        <dbReference type="ARBA" id="ARBA00022771"/>
    </source>
</evidence>
<comment type="caution">
    <text evidence="19">The sequence shown here is derived from an EMBL/GenBank/DDBJ whole genome shotgun (WGS) entry which is preliminary data.</text>
</comment>
<dbReference type="InterPro" id="IPR000330">
    <property type="entry name" value="SNF2_N"/>
</dbReference>
<keyword evidence="12" id="KW-0234">DNA repair</keyword>
<dbReference type="InterPro" id="IPR017907">
    <property type="entry name" value="Znf_RING_CS"/>
</dbReference>
<dbReference type="CDD" id="cd18793">
    <property type="entry name" value="SF2_C_SNF"/>
    <property type="match status" value="1"/>
</dbReference>
<dbReference type="PANTHER" id="PTHR45626">
    <property type="entry name" value="TRANSCRIPTION TERMINATION FACTOR 2-RELATED"/>
    <property type="match status" value="1"/>
</dbReference>
<dbReference type="GO" id="GO:0004386">
    <property type="term" value="F:helicase activity"/>
    <property type="evidence" value="ECO:0007669"/>
    <property type="project" value="UniProtKB-KW"/>
</dbReference>
<keyword evidence="4" id="KW-0479">Metal-binding</keyword>